<comment type="similarity">
    <text evidence="2">Belongs to the methyltransferase superfamily. L-isoaspartyl/D-aspartyl protein methyltransferase family.</text>
</comment>
<evidence type="ECO:0000256" key="2">
    <source>
        <dbReference type="ARBA" id="ARBA00005369"/>
    </source>
</evidence>
<reference evidence="12 13" key="1">
    <citation type="submission" date="2018-11" db="EMBL/GenBank/DDBJ databases">
        <title>Whole genome sequence of Streptomyces paromomycinus NBRC 15454(T).</title>
        <authorList>
            <person name="Komaki H."/>
            <person name="Tamura T."/>
        </authorList>
    </citation>
    <scope>NUCLEOTIDE SEQUENCE [LARGE SCALE GENOMIC DNA]</scope>
    <source>
        <strain evidence="12 13">NBRC 15454</strain>
    </source>
</reference>
<evidence type="ECO:0000256" key="4">
    <source>
        <dbReference type="ARBA" id="ARBA00013346"/>
    </source>
</evidence>
<dbReference type="PANTHER" id="PTHR11579:SF0">
    <property type="entry name" value="PROTEIN-L-ISOASPARTATE(D-ASPARTATE) O-METHYLTRANSFERASE"/>
    <property type="match status" value="1"/>
</dbReference>
<dbReference type="GO" id="GO:0004719">
    <property type="term" value="F:protein-L-isoaspartate (D-aspartate) O-methyltransferase activity"/>
    <property type="evidence" value="ECO:0007669"/>
    <property type="project" value="UniProtKB-EC"/>
</dbReference>
<evidence type="ECO:0000256" key="9">
    <source>
        <dbReference type="ARBA" id="ARBA00030757"/>
    </source>
</evidence>
<dbReference type="InterPro" id="IPR029063">
    <property type="entry name" value="SAM-dependent_MTases_sf"/>
</dbReference>
<dbReference type="RefSeq" id="WP_170251850.1">
    <property type="nucleotide sequence ID" value="NZ_BHZD01000001.1"/>
</dbReference>
<keyword evidence="7 12" id="KW-0808">Transferase</keyword>
<dbReference type="Proteomes" id="UP000286746">
    <property type="component" value="Unassembled WGS sequence"/>
</dbReference>
<protein>
    <recommendedName>
        <fullName evidence="4">Protein-L-isoaspartate O-methyltransferase</fullName>
        <ecNumber evidence="3">2.1.1.77</ecNumber>
    </recommendedName>
    <alternativeName>
        <fullName evidence="11">L-isoaspartyl protein carboxyl methyltransferase</fullName>
    </alternativeName>
    <alternativeName>
        <fullName evidence="9">Protein L-isoaspartyl methyltransferase</fullName>
    </alternativeName>
    <alternativeName>
        <fullName evidence="10">Protein-beta-aspartate methyltransferase</fullName>
    </alternativeName>
</protein>
<dbReference type="PANTHER" id="PTHR11579">
    <property type="entry name" value="PROTEIN-L-ISOASPARTATE O-METHYLTRANSFERASE"/>
    <property type="match status" value="1"/>
</dbReference>
<dbReference type="SUPFAM" id="SSF53335">
    <property type="entry name" value="S-adenosyl-L-methionine-dependent methyltransferases"/>
    <property type="match status" value="1"/>
</dbReference>
<dbReference type="EC" id="2.1.1.77" evidence="3"/>
<sequence length="394" mass="43830">MNVHLPDDVRRRSAALVTDLEKAGALRSESWARIFATVPRHVFVPRWYEQQTTEAGITAWRLRDDSDREAWLTAVYSDRTLVTSLDPATAEQIDAHTWTGIPTSSNTMPRLVAGLLEELDLRDGHRVWDIGTGTGYLTALLCARLGSRHVHSSDITPDLVDAARDRLAGLGHTPHLTTADARLGHPGTTTFDRILATCSVQAIPTTWLQQTRPGGAVLTDLDLGIEGGLVRLTVDEHGNAAGRFTPTTGRFMAARGDAHTYPRKPRLSYAPVTATRPTTVTAADIRANYPLRLLLAFHLPYSTVVYHSADDGTLSFQLQQRDGTWARAPITGDHPHTVTYGGTRNLWTTVEAAWRWWTEHDRPTQDQFGYACEPNGRHYAWHIPDGRRWDLKNG</sequence>
<evidence type="ECO:0000256" key="8">
    <source>
        <dbReference type="ARBA" id="ARBA00022691"/>
    </source>
</evidence>
<keyword evidence="13" id="KW-1185">Reference proteome</keyword>
<evidence type="ECO:0000313" key="13">
    <source>
        <dbReference type="Proteomes" id="UP000286746"/>
    </source>
</evidence>
<dbReference type="GO" id="GO:0032259">
    <property type="term" value="P:methylation"/>
    <property type="evidence" value="ECO:0007669"/>
    <property type="project" value="UniProtKB-KW"/>
</dbReference>
<comment type="caution">
    <text evidence="12">The sequence shown here is derived from an EMBL/GenBank/DDBJ whole genome shotgun (WGS) entry which is preliminary data.</text>
</comment>
<proteinExistence type="inferred from homology"/>
<evidence type="ECO:0000256" key="6">
    <source>
        <dbReference type="ARBA" id="ARBA00022603"/>
    </source>
</evidence>
<evidence type="ECO:0000256" key="5">
    <source>
        <dbReference type="ARBA" id="ARBA00022490"/>
    </source>
</evidence>
<evidence type="ECO:0000256" key="1">
    <source>
        <dbReference type="ARBA" id="ARBA00004496"/>
    </source>
</evidence>
<dbReference type="GO" id="GO:0005737">
    <property type="term" value="C:cytoplasm"/>
    <property type="evidence" value="ECO:0007669"/>
    <property type="project" value="UniProtKB-SubCell"/>
</dbReference>
<dbReference type="EMBL" id="BHZD01000001">
    <property type="protein sequence ID" value="GCD45375.1"/>
    <property type="molecule type" value="Genomic_DNA"/>
</dbReference>
<evidence type="ECO:0000256" key="7">
    <source>
        <dbReference type="ARBA" id="ARBA00022679"/>
    </source>
</evidence>
<name>A0A401W7X4_STREY</name>
<dbReference type="CDD" id="cd02440">
    <property type="entry name" value="AdoMet_MTases"/>
    <property type="match status" value="1"/>
</dbReference>
<evidence type="ECO:0000256" key="10">
    <source>
        <dbReference type="ARBA" id="ARBA00031323"/>
    </source>
</evidence>
<dbReference type="InterPro" id="IPR000682">
    <property type="entry name" value="PCMT"/>
</dbReference>
<evidence type="ECO:0000313" key="12">
    <source>
        <dbReference type="EMBL" id="GCD45375.1"/>
    </source>
</evidence>
<keyword evidence="5" id="KW-0963">Cytoplasm</keyword>
<dbReference type="Pfam" id="PF01135">
    <property type="entry name" value="PCMT"/>
    <property type="match status" value="1"/>
</dbReference>
<keyword evidence="8" id="KW-0949">S-adenosyl-L-methionine</keyword>
<evidence type="ECO:0000256" key="3">
    <source>
        <dbReference type="ARBA" id="ARBA00011890"/>
    </source>
</evidence>
<accession>A0A401W7X4</accession>
<dbReference type="AlphaFoldDB" id="A0A401W7X4"/>
<evidence type="ECO:0000256" key="11">
    <source>
        <dbReference type="ARBA" id="ARBA00031350"/>
    </source>
</evidence>
<organism evidence="12 13">
    <name type="scientific">Streptomyces paromomycinus</name>
    <name type="common">Streptomyces rimosus subsp. paromomycinus</name>
    <dbReference type="NCBI Taxonomy" id="92743"/>
    <lineage>
        <taxon>Bacteria</taxon>
        <taxon>Bacillati</taxon>
        <taxon>Actinomycetota</taxon>
        <taxon>Actinomycetes</taxon>
        <taxon>Kitasatosporales</taxon>
        <taxon>Streptomycetaceae</taxon>
        <taxon>Streptomyces</taxon>
    </lineage>
</organism>
<keyword evidence="6 12" id="KW-0489">Methyltransferase</keyword>
<comment type="subcellular location">
    <subcellularLocation>
        <location evidence="1">Cytoplasm</location>
    </subcellularLocation>
</comment>
<gene>
    <name evidence="12" type="primary">pcm_5</name>
    <name evidence="12" type="ORF">GKJPGBOP_05099</name>
</gene>
<dbReference type="Gene3D" id="3.40.50.150">
    <property type="entry name" value="Vaccinia Virus protein VP39"/>
    <property type="match status" value="1"/>
</dbReference>